<dbReference type="EMBL" id="JAHQCS010000042">
    <property type="protein sequence ID" value="MBU9710657.1"/>
    <property type="molecule type" value="Genomic_DNA"/>
</dbReference>
<accession>A0ABS6JAF2</accession>
<proteinExistence type="predicted"/>
<comment type="caution">
    <text evidence="1">The sequence shown here is derived from an EMBL/GenBank/DDBJ whole genome shotgun (WGS) entry which is preliminary data.</text>
</comment>
<protein>
    <submittedName>
        <fullName evidence="1">Uncharacterized protein</fullName>
    </submittedName>
</protein>
<organism evidence="1 2">
    <name type="scientific">Evansella tamaricis</name>
    <dbReference type="NCBI Taxonomy" id="2069301"/>
    <lineage>
        <taxon>Bacteria</taxon>
        <taxon>Bacillati</taxon>
        <taxon>Bacillota</taxon>
        <taxon>Bacilli</taxon>
        <taxon>Bacillales</taxon>
        <taxon>Bacillaceae</taxon>
        <taxon>Evansella</taxon>
    </lineage>
</organism>
<name>A0ABS6JAF2_9BACI</name>
<evidence type="ECO:0000313" key="2">
    <source>
        <dbReference type="Proteomes" id="UP000784880"/>
    </source>
</evidence>
<dbReference type="Proteomes" id="UP000784880">
    <property type="component" value="Unassembled WGS sequence"/>
</dbReference>
<evidence type="ECO:0000313" key="1">
    <source>
        <dbReference type="EMBL" id="MBU9710657.1"/>
    </source>
</evidence>
<sequence>MNNKIRMRITDILLVIRRLKIIDSSFNWLFTDLKVVKEMNLLSELGLSVNVHLYRILNFLIIQCVIFDGIWDGACKVVRTVTVGVPFVRNMVGKEW</sequence>
<keyword evidence="2" id="KW-1185">Reference proteome</keyword>
<dbReference type="RefSeq" id="WP_217064553.1">
    <property type="nucleotide sequence ID" value="NZ_JAHQCS010000042.1"/>
</dbReference>
<gene>
    <name evidence="1" type="ORF">KS419_02725</name>
</gene>
<reference evidence="1 2" key="1">
    <citation type="submission" date="2021-06" db="EMBL/GenBank/DDBJ databases">
        <title>Bacillus sp. RD4P76, an endophyte from a halophyte.</title>
        <authorList>
            <person name="Sun J.-Q."/>
        </authorList>
    </citation>
    <scope>NUCLEOTIDE SEQUENCE [LARGE SCALE GENOMIC DNA]</scope>
    <source>
        <strain evidence="1 2">CGMCC 1.15917</strain>
    </source>
</reference>